<keyword evidence="2" id="KW-1185">Reference proteome</keyword>
<dbReference type="Proteomes" id="UP001165679">
    <property type="component" value="Unassembled WGS sequence"/>
</dbReference>
<comment type="caution">
    <text evidence="1">The sequence shown here is derived from an EMBL/GenBank/DDBJ whole genome shotgun (WGS) entry which is preliminary data.</text>
</comment>
<proteinExistence type="predicted"/>
<accession>A0AA41YWD9</accession>
<dbReference type="RefSeq" id="WP_264716679.1">
    <property type="nucleotide sequence ID" value="NZ_JAPDNT010000047.1"/>
</dbReference>
<dbReference type="AlphaFoldDB" id="A0AA41YWD9"/>
<dbReference type="EMBL" id="JAPDNT010000047">
    <property type="protein sequence ID" value="MCW3477713.1"/>
    <property type="molecule type" value="Genomic_DNA"/>
</dbReference>
<gene>
    <name evidence="1" type="ORF">OL599_24445</name>
</gene>
<reference evidence="1" key="2">
    <citation type="submission" date="2022-10" db="EMBL/GenBank/DDBJ databases">
        <authorList>
            <person name="Trinh H.N."/>
        </authorList>
    </citation>
    <scope>NUCLEOTIDE SEQUENCE</scope>
    <source>
        <strain evidence="1">RN2-1</strain>
    </source>
</reference>
<reference evidence="1" key="1">
    <citation type="submission" date="2022-09" db="EMBL/GenBank/DDBJ databases">
        <title>Rhodovastum sp. nov. RN2-1 isolated from soil in Seongnam, South Korea.</title>
        <authorList>
            <person name="Le N.T."/>
        </authorList>
    </citation>
    <scope>NUCLEOTIDE SEQUENCE</scope>
    <source>
        <strain evidence="1">RN2-1</strain>
    </source>
</reference>
<protein>
    <submittedName>
        <fullName evidence="1">Uncharacterized protein</fullName>
    </submittedName>
</protein>
<evidence type="ECO:0000313" key="1">
    <source>
        <dbReference type="EMBL" id="MCW3477713.1"/>
    </source>
</evidence>
<sequence length="143" mass="15877">MMASVSVSFCQERHYVGERPGRDENRAEGRLDGATAAKLKTMLVNGDPGARADFPIYVRRFRSATYHKALPQLIMDPVVADEEVLELMMLGWQFLVCQTPKYGELVLKPGKLVAIDVLLEDFPEGEDIRRVIAEAGFSPAPAI</sequence>
<evidence type="ECO:0000313" key="2">
    <source>
        <dbReference type="Proteomes" id="UP001165679"/>
    </source>
</evidence>
<organism evidence="1 2">
    <name type="scientific">Limobrevibacterium gyesilva</name>
    <dbReference type="NCBI Taxonomy" id="2991712"/>
    <lineage>
        <taxon>Bacteria</taxon>
        <taxon>Pseudomonadati</taxon>
        <taxon>Pseudomonadota</taxon>
        <taxon>Alphaproteobacteria</taxon>
        <taxon>Acetobacterales</taxon>
        <taxon>Acetobacteraceae</taxon>
        <taxon>Limobrevibacterium</taxon>
    </lineage>
</organism>
<name>A0AA41YWD9_9PROT</name>